<feature type="chain" id="PRO_5007573465" evidence="2">
    <location>
        <begin position="24"/>
        <end position="303"/>
    </location>
</feature>
<feature type="signal peptide" evidence="2">
    <location>
        <begin position="1"/>
        <end position="23"/>
    </location>
</feature>
<dbReference type="OrthoDB" id="5292069at2"/>
<keyword evidence="4" id="KW-1185">Reference proteome</keyword>
<protein>
    <submittedName>
        <fullName evidence="3">Uncharacterized protein</fullName>
    </submittedName>
</protein>
<reference evidence="3 4" key="1">
    <citation type="submission" date="2016-03" db="EMBL/GenBank/DDBJ databases">
        <authorList>
            <person name="Ploux O."/>
        </authorList>
    </citation>
    <scope>NUCLEOTIDE SEQUENCE [LARGE SCALE GENOMIC DNA]</scope>
    <source>
        <strain evidence="3 4">R0</strain>
    </source>
</reference>
<evidence type="ECO:0000256" key="2">
    <source>
        <dbReference type="SAM" id="SignalP"/>
    </source>
</evidence>
<dbReference type="Proteomes" id="UP000075320">
    <property type="component" value="Unassembled WGS sequence"/>
</dbReference>
<accession>A0A150WQG8</accession>
<dbReference type="RefSeq" id="WP_061834138.1">
    <property type="nucleotide sequence ID" value="NZ_LUKE01000001.1"/>
</dbReference>
<evidence type="ECO:0000256" key="1">
    <source>
        <dbReference type="SAM" id="MobiDB-lite"/>
    </source>
</evidence>
<gene>
    <name evidence="3" type="ORF">AZI86_05885</name>
</gene>
<feature type="region of interest" description="Disordered" evidence="1">
    <location>
        <begin position="223"/>
        <end position="252"/>
    </location>
</feature>
<dbReference type="AlphaFoldDB" id="A0A150WQG8"/>
<keyword evidence="2" id="KW-0732">Signal</keyword>
<dbReference type="EMBL" id="LUKE01000001">
    <property type="protein sequence ID" value="KYG66574.1"/>
    <property type="molecule type" value="Genomic_DNA"/>
</dbReference>
<comment type="caution">
    <text evidence="3">The sequence shown here is derived from an EMBL/GenBank/DDBJ whole genome shotgun (WGS) entry which is preliminary data.</text>
</comment>
<evidence type="ECO:0000313" key="4">
    <source>
        <dbReference type="Proteomes" id="UP000075320"/>
    </source>
</evidence>
<organism evidence="3 4">
    <name type="scientific">Bdellovibrio bacteriovorus</name>
    <dbReference type="NCBI Taxonomy" id="959"/>
    <lineage>
        <taxon>Bacteria</taxon>
        <taxon>Pseudomonadati</taxon>
        <taxon>Bdellovibrionota</taxon>
        <taxon>Bdellovibrionia</taxon>
        <taxon>Bdellovibrionales</taxon>
        <taxon>Pseudobdellovibrionaceae</taxon>
        <taxon>Bdellovibrio</taxon>
    </lineage>
</organism>
<evidence type="ECO:0000313" key="3">
    <source>
        <dbReference type="EMBL" id="KYG66574.1"/>
    </source>
</evidence>
<sequence>MKTKTIKYVCALSLLMAPNAVLATGTETTAGTISVKDSSDKTSSQNSAGQMMSYLTGAKLFGESAAHFAKCPKNGSQCALGALKAMMGALSMMQGGAHGGTAAGANYSSGLTDGSAGFTPAYNDPYAEQTAAAYQQAKDALAKLEKGVAGSKIDVKKGTLTTYDGKTYDLKNGGTPEGMAAAGFPPGAISGAMEYGAKISKEMQDKVDKLKLGAMTASGGYDEGGGGGRGYASSSDSSDGSGGGGSGVKLERDPANLAGMQKNYNGEPIGVAADSIFLMMNRRYKVKESQDSFYSDADIALKK</sequence>
<proteinExistence type="predicted"/>
<name>A0A150WQG8_BDEBC</name>